<accession>A0A2T3YW60</accession>
<dbReference type="Proteomes" id="UP000240493">
    <property type="component" value="Unassembled WGS sequence"/>
</dbReference>
<organism evidence="2 3">
    <name type="scientific">Trichoderma asperellum (strain ATCC 204424 / CBS 433.97 / NBRC 101777)</name>
    <dbReference type="NCBI Taxonomy" id="1042311"/>
    <lineage>
        <taxon>Eukaryota</taxon>
        <taxon>Fungi</taxon>
        <taxon>Dikarya</taxon>
        <taxon>Ascomycota</taxon>
        <taxon>Pezizomycotina</taxon>
        <taxon>Sordariomycetes</taxon>
        <taxon>Hypocreomycetidae</taxon>
        <taxon>Hypocreales</taxon>
        <taxon>Hypocreaceae</taxon>
        <taxon>Trichoderma</taxon>
    </lineage>
</organism>
<feature type="compositionally biased region" description="Basic and acidic residues" evidence="1">
    <location>
        <begin position="109"/>
        <end position="118"/>
    </location>
</feature>
<keyword evidence="3" id="KW-1185">Reference proteome</keyword>
<evidence type="ECO:0000313" key="3">
    <source>
        <dbReference type="Proteomes" id="UP000240493"/>
    </source>
</evidence>
<evidence type="ECO:0000256" key="1">
    <source>
        <dbReference type="SAM" id="MobiDB-lite"/>
    </source>
</evidence>
<proteinExistence type="predicted"/>
<protein>
    <submittedName>
        <fullName evidence="2">Uncharacterized protein</fullName>
    </submittedName>
</protein>
<name>A0A2T3YW60_TRIA4</name>
<reference evidence="2 3" key="1">
    <citation type="submission" date="2016-07" db="EMBL/GenBank/DDBJ databases">
        <title>Multiple horizontal gene transfer events from other fungi enriched the ability of initially mycotrophic Trichoderma (Ascomycota) to feed on dead plant biomass.</title>
        <authorList>
            <consortium name="DOE Joint Genome Institute"/>
            <person name="Aerts A."/>
            <person name="Atanasova L."/>
            <person name="Chenthamara K."/>
            <person name="Zhang J."/>
            <person name="Grujic M."/>
            <person name="Henrissat B."/>
            <person name="Kuo A."/>
            <person name="Salamov A."/>
            <person name="Lipzen A."/>
            <person name="Labutti K."/>
            <person name="Barry K."/>
            <person name="Miao Y."/>
            <person name="Rahimi M.J."/>
            <person name="Shen Q."/>
            <person name="Grigoriev I.V."/>
            <person name="Kubicek C.P."/>
            <person name="Druzhinina I.S."/>
        </authorList>
    </citation>
    <scope>NUCLEOTIDE SEQUENCE [LARGE SCALE GENOMIC DNA]</scope>
    <source>
        <strain evidence="2 3">CBS 433.97</strain>
    </source>
</reference>
<evidence type="ECO:0000313" key="2">
    <source>
        <dbReference type="EMBL" id="PTB36801.1"/>
    </source>
</evidence>
<sequence length="131" mass="14564">MATLQALYERAYRELLLRGRENQLRCGCGVFGLRLCVFFARLLQYRKLSFLLQCLISDISSLGTRFGTRSSMPCILLVTALPLLPCHETGKPAQALESSIKTKATMMTRDSHDRRKDASLPGADQASNLGI</sequence>
<dbReference type="EMBL" id="KZ679269">
    <property type="protein sequence ID" value="PTB36801.1"/>
    <property type="molecule type" value="Genomic_DNA"/>
</dbReference>
<feature type="region of interest" description="Disordered" evidence="1">
    <location>
        <begin position="92"/>
        <end position="131"/>
    </location>
</feature>
<dbReference type="AlphaFoldDB" id="A0A2T3YW60"/>
<gene>
    <name evidence="2" type="ORF">M441DRAFT_83436</name>
</gene>